<dbReference type="Proteomes" id="UP001153321">
    <property type="component" value="Chromosome 4"/>
</dbReference>
<reference evidence="1" key="1">
    <citation type="submission" date="2022-02" db="EMBL/GenBank/DDBJ databases">
        <authorList>
            <person name="King R."/>
        </authorList>
    </citation>
    <scope>NUCLEOTIDE SEQUENCE</scope>
</reference>
<organism evidence="1 2">
    <name type="scientific">Spodoptera littoralis</name>
    <name type="common">Egyptian cotton leafworm</name>
    <dbReference type="NCBI Taxonomy" id="7109"/>
    <lineage>
        <taxon>Eukaryota</taxon>
        <taxon>Metazoa</taxon>
        <taxon>Ecdysozoa</taxon>
        <taxon>Arthropoda</taxon>
        <taxon>Hexapoda</taxon>
        <taxon>Insecta</taxon>
        <taxon>Pterygota</taxon>
        <taxon>Neoptera</taxon>
        <taxon>Endopterygota</taxon>
        <taxon>Lepidoptera</taxon>
        <taxon>Glossata</taxon>
        <taxon>Ditrysia</taxon>
        <taxon>Noctuoidea</taxon>
        <taxon>Noctuidae</taxon>
        <taxon>Amphipyrinae</taxon>
        <taxon>Spodoptera</taxon>
    </lineage>
</organism>
<sequence length="71" mass="8079">MIKWNCIKVYLYYLLCCNNRFFYGSPDGKQSASPMDSWNTRGVTNALPAYWGLGVCESPQFRNWGDWGSGG</sequence>
<dbReference type="AlphaFoldDB" id="A0A9P0N6U7"/>
<name>A0A9P0N6U7_SPOLI</name>
<dbReference type="EMBL" id="LR824535">
    <property type="protein sequence ID" value="CAH1644553.1"/>
    <property type="molecule type" value="Genomic_DNA"/>
</dbReference>
<protein>
    <submittedName>
        <fullName evidence="1">Uncharacterized protein</fullName>
    </submittedName>
</protein>
<evidence type="ECO:0000313" key="1">
    <source>
        <dbReference type="EMBL" id="CAH1644553.1"/>
    </source>
</evidence>
<accession>A0A9P0N6U7</accession>
<keyword evidence="2" id="KW-1185">Reference proteome</keyword>
<gene>
    <name evidence="1" type="ORF">SPLIT_LOCUS9906</name>
</gene>
<proteinExistence type="predicted"/>
<evidence type="ECO:0000313" key="2">
    <source>
        <dbReference type="Proteomes" id="UP001153321"/>
    </source>
</evidence>